<comment type="function">
    <text evidence="1">Substrate recognition and binding subunit of the essential mitochondrial processing protease (MPP), which cleaves the mitochondrial sequence off newly imported precursors proteins.</text>
</comment>
<dbReference type="Proteomes" id="UP001295684">
    <property type="component" value="Unassembled WGS sequence"/>
</dbReference>
<dbReference type="Pfam" id="PF05193">
    <property type="entry name" value="Peptidase_M16_C"/>
    <property type="match status" value="1"/>
</dbReference>
<evidence type="ECO:0000313" key="5">
    <source>
        <dbReference type="Proteomes" id="UP001295684"/>
    </source>
</evidence>
<comment type="caution">
    <text evidence="4">The sequence shown here is derived from an EMBL/GenBank/DDBJ whole genome shotgun (WGS) entry which is preliminary data.</text>
</comment>
<keyword evidence="5" id="KW-1185">Reference proteome</keyword>
<dbReference type="Gene3D" id="3.30.830.10">
    <property type="entry name" value="Metalloenzyme, LuxS/M16 peptidase-like"/>
    <property type="match status" value="2"/>
</dbReference>
<dbReference type="InterPro" id="IPR011249">
    <property type="entry name" value="Metalloenz_LuxS/M16"/>
</dbReference>
<reference evidence="4" key="1">
    <citation type="submission" date="2023-07" db="EMBL/GenBank/DDBJ databases">
        <authorList>
            <consortium name="AG Swart"/>
            <person name="Singh M."/>
            <person name="Singh A."/>
            <person name="Seah K."/>
            <person name="Emmerich C."/>
        </authorList>
    </citation>
    <scope>NUCLEOTIDE SEQUENCE</scope>
    <source>
        <strain evidence="4">DP1</strain>
    </source>
</reference>
<dbReference type="GO" id="GO:0005739">
    <property type="term" value="C:mitochondrion"/>
    <property type="evidence" value="ECO:0007669"/>
    <property type="project" value="TreeGrafter"/>
</dbReference>
<proteinExistence type="inferred from homology"/>
<dbReference type="SUPFAM" id="SSF63411">
    <property type="entry name" value="LuxS/MPP-like metallohydrolase"/>
    <property type="match status" value="2"/>
</dbReference>
<dbReference type="PANTHER" id="PTHR11851:SF49">
    <property type="entry name" value="MITOCHONDRIAL-PROCESSING PEPTIDASE SUBUNIT ALPHA"/>
    <property type="match status" value="1"/>
</dbReference>
<protein>
    <recommendedName>
        <fullName evidence="3">Peptidase M16 C-terminal domain-containing protein</fullName>
    </recommendedName>
</protein>
<feature type="domain" description="Peptidase M16 C-terminal" evidence="3">
    <location>
        <begin position="231"/>
        <end position="415"/>
    </location>
</feature>
<organism evidence="4 5">
    <name type="scientific">Euplotes crassus</name>
    <dbReference type="NCBI Taxonomy" id="5936"/>
    <lineage>
        <taxon>Eukaryota</taxon>
        <taxon>Sar</taxon>
        <taxon>Alveolata</taxon>
        <taxon>Ciliophora</taxon>
        <taxon>Intramacronucleata</taxon>
        <taxon>Spirotrichea</taxon>
        <taxon>Hypotrichia</taxon>
        <taxon>Euplotida</taxon>
        <taxon>Euplotidae</taxon>
        <taxon>Moneuplotes</taxon>
    </lineage>
</organism>
<evidence type="ECO:0000256" key="1">
    <source>
        <dbReference type="ARBA" id="ARBA00002123"/>
    </source>
</evidence>
<evidence type="ECO:0000313" key="4">
    <source>
        <dbReference type="EMBL" id="CAI2367688.1"/>
    </source>
</evidence>
<comment type="similarity">
    <text evidence="2">Belongs to the peptidase M16 family.</text>
</comment>
<name>A0AAD1UEA6_EUPCR</name>
<dbReference type="InterPro" id="IPR050361">
    <property type="entry name" value="MPP/UQCRC_Complex"/>
</dbReference>
<evidence type="ECO:0000259" key="3">
    <source>
        <dbReference type="Pfam" id="PF05193"/>
    </source>
</evidence>
<dbReference type="PANTHER" id="PTHR11851">
    <property type="entry name" value="METALLOPROTEASE"/>
    <property type="match status" value="1"/>
</dbReference>
<sequence length="496" mass="55813">MFSIANKVFGKRFARSFSTEPGILHKVLNTFDKSRPSYKMATFDPAVQLKDHHPISVADKEPEYNVTKLANGFTVVTESTIFPGPVNMSFLIDVGTRDETEETSGSCLALNNTYLKTLKHTNETVNYGMIQMSGGSMGMDFDQEKIYFSGQCLEYDTIDMFQMMVDIALEPRSVLAANVAKAKNRKSHELAEHLGHFDPFMNNQEMLLRTAYGQQGLGMPRLGLKKNLENIDARVLQNFVMRNITPEKCVIAANNVHDHQEFVDLCKERLGEFYPLPESEYQREPTKYIGGDYRTWSETPSTNITVAYESVPWNDPRSTAFFVMNTLIGSAQAFSVGGPGKGMYCRSITNLMQRYAFVDGAGAVNNIFTDSGLFGMQIEGPASNSQDLLYLCLQELHRLREPIPDEELNRAKNILKMNILQSLERDMDRLEEMAKNYMTFEKLTFHNYLEEIDKITSKDINSIASQMIAGLPTMVVTGSAINVVPSVTDVQKMLNG</sequence>
<dbReference type="GO" id="GO:0046872">
    <property type="term" value="F:metal ion binding"/>
    <property type="evidence" value="ECO:0007669"/>
    <property type="project" value="InterPro"/>
</dbReference>
<dbReference type="AlphaFoldDB" id="A0AAD1UEA6"/>
<evidence type="ECO:0000256" key="2">
    <source>
        <dbReference type="ARBA" id="ARBA00007261"/>
    </source>
</evidence>
<accession>A0AAD1UEA6</accession>
<gene>
    <name evidence="4" type="ORF">ECRASSUSDP1_LOCUS8976</name>
</gene>
<dbReference type="EMBL" id="CAMPGE010008802">
    <property type="protein sequence ID" value="CAI2367688.1"/>
    <property type="molecule type" value="Genomic_DNA"/>
</dbReference>
<dbReference type="InterPro" id="IPR007863">
    <property type="entry name" value="Peptidase_M16_C"/>
</dbReference>